<dbReference type="InterPro" id="IPR036869">
    <property type="entry name" value="J_dom_sf"/>
</dbReference>
<dbReference type="Pfam" id="PF00684">
    <property type="entry name" value="DnaJ_CXXCXGXG"/>
    <property type="match status" value="1"/>
</dbReference>
<dbReference type="OrthoDB" id="9779889at2"/>
<dbReference type="eggNOG" id="COG0484">
    <property type="taxonomic scope" value="Bacteria"/>
</dbReference>
<dbReference type="PRINTS" id="PR00625">
    <property type="entry name" value="JDOMAIN"/>
</dbReference>
<evidence type="ECO:0000256" key="13">
    <source>
        <dbReference type="HAMAP-Rule" id="MF_01152"/>
    </source>
</evidence>
<evidence type="ECO:0000313" key="19">
    <source>
        <dbReference type="Proteomes" id="UP000004754"/>
    </source>
</evidence>
<feature type="repeat" description="CXXCXGXG motif" evidence="13">
    <location>
        <begin position="172"/>
        <end position="179"/>
    </location>
</feature>
<comment type="caution">
    <text evidence="18">The sequence shown here is derived from an EMBL/GenBank/DDBJ whole genome shotgun (WGS) entry which is preliminary data.</text>
</comment>
<proteinExistence type="inferred from homology"/>
<evidence type="ECO:0000256" key="10">
    <source>
        <dbReference type="ARBA" id="ARBA00023186"/>
    </source>
</evidence>
<keyword evidence="8 13" id="KW-0862">Zinc</keyword>
<dbReference type="Gene3D" id="2.10.230.10">
    <property type="entry name" value="Heat shock protein DnaJ, cysteine-rich domain"/>
    <property type="match status" value="1"/>
</dbReference>
<dbReference type="Gene3D" id="1.10.287.110">
    <property type="entry name" value="DnaJ domain"/>
    <property type="match status" value="1"/>
</dbReference>
<feature type="domain" description="CR-type" evidence="17">
    <location>
        <begin position="142"/>
        <end position="224"/>
    </location>
</feature>
<name>E6MK03_9FIRM</name>
<dbReference type="GO" id="GO:0042026">
    <property type="term" value="P:protein refolding"/>
    <property type="evidence" value="ECO:0007669"/>
    <property type="project" value="TreeGrafter"/>
</dbReference>
<evidence type="ECO:0000256" key="12">
    <source>
        <dbReference type="ARBA" id="ARBA00067609"/>
    </source>
</evidence>
<comment type="subunit">
    <text evidence="2 13">Homodimer.</text>
</comment>
<dbReference type="Gene3D" id="2.60.260.20">
    <property type="entry name" value="Urease metallochaperone UreE, N-terminal domain"/>
    <property type="match status" value="2"/>
</dbReference>
<dbReference type="InterPro" id="IPR036410">
    <property type="entry name" value="HSP_DnaJ_Cys-rich_dom_sf"/>
</dbReference>
<dbReference type="Pfam" id="PF01556">
    <property type="entry name" value="DnaJ_C"/>
    <property type="match status" value="1"/>
</dbReference>
<dbReference type="STRING" id="887929.HMP0721_2338"/>
<reference evidence="18 19" key="1">
    <citation type="submission" date="2010-12" db="EMBL/GenBank/DDBJ databases">
        <authorList>
            <person name="Muzny D."/>
            <person name="Qin X."/>
            <person name="Deng J."/>
            <person name="Jiang H."/>
            <person name="Liu Y."/>
            <person name="Qu J."/>
            <person name="Song X.-Z."/>
            <person name="Zhang L."/>
            <person name="Thornton R."/>
            <person name="Coyle M."/>
            <person name="Francisco L."/>
            <person name="Jackson L."/>
            <person name="Javaid M."/>
            <person name="Korchina V."/>
            <person name="Kovar C."/>
            <person name="Mata R."/>
            <person name="Mathew T."/>
            <person name="Ngo R."/>
            <person name="Nguyen L."/>
            <person name="Nguyen N."/>
            <person name="Okwuonu G."/>
            <person name="Ongeri F."/>
            <person name="Pham C."/>
            <person name="Simmons D."/>
            <person name="Wilczek-Boney K."/>
            <person name="Hale W."/>
            <person name="Jakkamsetti A."/>
            <person name="Pham P."/>
            <person name="Ruth R."/>
            <person name="San Lucas F."/>
            <person name="Warren J."/>
            <person name="Zhang J."/>
            <person name="Zhao Z."/>
            <person name="Zhou C."/>
            <person name="Zhu D."/>
            <person name="Lee S."/>
            <person name="Bess C."/>
            <person name="Blankenburg K."/>
            <person name="Forbes L."/>
            <person name="Fu Q."/>
            <person name="Gubbala S."/>
            <person name="Hirani K."/>
            <person name="Jayaseelan J.C."/>
            <person name="Lara F."/>
            <person name="Munidasa M."/>
            <person name="Palculict T."/>
            <person name="Patil S."/>
            <person name="Pu L.-L."/>
            <person name="Saada N."/>
            <person name="Tang L."/>
            <person name="Weissenberger G."/>
            <person name="Zhu Y."/>
            <person name="Hemphill L."/>
            <person name="Shang Y."/>
            <person name="Youmans B."/>
            <person name="Ayvaz T."/>
            <person name="Ross M."/>
            <person name="Santibanez J."/>
            <person name="Aqrawi P."/>
            <person name="Gross S."/>
            <person name="Joshi V."/>
            <person name="Fowler G."/>
            <person name="Nazareth L."/>
            <person name="Reid J."/>
            <person name="Worley K."/>
            <person name="Petrosino J."/>
            <person name="Highlander S."/>
            <person name="Gibbs R."/>
        </authorList>
    </citation>
    <scope>NUCLEOTIDE SEQUENCE [LARGE SCALE GENOMIC DNA]</scope>
    <source>
        <strain evidence="18 19">ATCC 23263</strain>
    </source>
</reference>
<keyword evidence="3 13" id="KW-0963">Cytoplasm</keyword>
<evidence type="ECO:0000256" key="4">
    <source>
        <dbReference type="ARBA" id="ARBA00022705"/>
    </source>
</evidence>
<keyword evidence="7 13" id="KW-0863">Zinc-finger</keyword>
<dbReference type="AlphaFoldDB" id="E6MK03"/>
<dbReference type="InterPro" id="IPR012724">
    <property type="entry name" value="DnaJ"/>
</dbReference>
<dbReference type="Pfam" id="PF00226">
    <property type="entry name" value="DnaJ"/>
    <property type="match status" value="1"/>
</dbReference>
<dbReference type="HOGENOM" id="CLU_017633_0_7_9"/>
<feature type="domain" description="J" evidence="16">
    <location>
        <begin position="7"/>
        <end position="72"/>
    </location>
</feature>
<keyword evidence="10 13" id="KW-0143">Chaperone</keyword>
<dbReference type="InterPro" id="IPR008971">
    <property type="entry name" value="HSP40/DnaJ_pept-bd"/>
</dbReference>
<dbReference type="InterPro" id="IPR018253">
    <property type="entry name" value="DnaJ_domain_CS"/>
</dbReference>
<keyword evidence="19" id="KW-1185">Reference proteome</keyword>
<feature type="repeat" description="CXXCXGXG motif" evidence="13">
    <location>
        <begin position="198"/>
        <end position="205"/>
    </location>
</feature>
<dbReference type="HAMAP" id="MF_01152">
    <property type="entry name" value="DnaJ"/>
    <property type="match status" value="1"/>
</dbReference>
<dbReference type="CDD" id="cd06257">
    <property type="entry name" value="DnaJ"/>
    <property type="match status" value="1"/>
</dbReference>
<feature type="repeat" description="CXXCXGXG motif" evidence="13">
    <location>
        <begin position="155"/>
        <end position="162"/>
    </location>
</feature>
<comment type="subcellular location">
    <subcellularLocation>
        <location evidence="1 13">Cytoplasm</location>
    </subcellularLocation>
</comment>
<dbReference type="PANTHER" id="PTHR43096:SF48">
    <property type="entry name" value="CHAPERONE PROTEIN DNAJ"/>
    <property type="match status" value="1"/>
</dbReference>
<dbReference type="FunFam" id="1.10.287.110:FF:000031">
    <property type="entry name" value="Molecular chaperone DnaJ"/>
    <property type="match status" value="1"/>
</dbReference>
<feature type="binding site" evidence="13">
    <location>
        <position position="175"/>
    </location>
    <ligand>
        <name>Zn(2+)</name>
        <dbReference type="ChEBI" id="CHEBI:29105"/>
        <label>2</label>
    </ligand>
</feature>
<dbReference type="SUPFAM" id="SSF46565">
    <property type="entry name" value="Chaperone J-domain"/>
    <property type="match status" value="1"/>
</dbReference>
<dbReference type="InterPro" id="IPR002939">
    <property type="entry name" value="DnaJ_C"/>
</dbReference>
<gene>
    <name evidence="13 18" type="primary">dnaJ</name>
    <name evidence="18" type="ORF">HMP0721_2338</name>
</gene>
<evidence type="ECO:0000256" key="9">
    <source>
        <dbReference type="ARBA" id="ARBA00023016"/>
    </source>
</evidence>
<evidence type="ECO:0000259" key="17">
    <source>
        <dbReference type="PROSITE" id="PS51188"/>
    </source>
</evidence>
<feature type="binding site" evidence="13">
    <location>
        <position position="172"/>
    </location>
    <ligand>
        <name>Zn(2+)</name>
        <dbReference type="ChEBI" id="CHEBI:29105"/>
        <label>2</label>
    </ligand>
</feature>
<feature type="zinc finger region" description="CR-type" evidence="14">
    <location>
        <begin position="142"/>
        <end position="224"/>
    </location>
</feature>
<comment type="similarity">
    <text evidence="11 13">Belongs to the DnaJ family.</text>
</comment>
<dbReference type="SUPFAM" id="SSF57938">
    <property type="entry name" value="DnaJ/Hsp40 cysteine-rich domain"/>
    <property type="match status" value="1"/>
</dbReference>
<evidence type="ECO:0000256" key="6">
    <source>
        <dbReference type="ARBA" id="ARBA00022737"/>
    </source>
</evidence>
<feature type="binding site" evidence="13">
    <location>
        <position position="215"/>
    </location>
    <ligand>
        <name>Zn(2+)</name>
        <dbReference type="ChEBI" id="CHEBI:29105"/>
        <label>1</label>
    </ligand>
</feature>
<dbReference type="Proteomes" id="UP000004754">
    <property type="component" value="Unassembled WGS sequence"/>
</dbReference>
<feature type="binding site" evidence="13">
    <location>
        <position position="201"/>
    </location>
    <ligand>
        <name>Zn(2+)</name>
        <dbReference type="ChEBI" id="CHEBI:29105"/>
        <label>2</label>
    </ligand>
</feature>
<dbReference type="FunFam" id="2.60.260.20:FF:000004">
    <property type="entry name" value="Molecular chaperone DnaJ"/>
    <property type="match status" value="1"/>
</dbReference>
<evidence type="ECO:0000259" key="16">
    <source>
        <dbReference type="PROSITE" id="PS50076"/>
    </source>
</evidence>
<dbReference type="GO" id="GO:0008270">
    <property type="term" value="F:zinc ion binding"/>
    <property type="evidence" value="ECO:0007669"/>
    <property type="project" value="UniProtKB-UniRule"/>
</dbReference>
<dbReference type="CDD" id="cd10719">
    <property type="entry name" value="DnaJ_zf"/>
    <property type="match status" value="1"/>
</dbReference>
<dbReference type="PROSITE" id="PS50076">
    <property type="entry name" value="DNAJ_2"/>
    <property type="match status" value="1"/>
</dbReference>
<dbReference type="PROSITE" id="PS51188">
    <property type="entry name" value="ZF_CR"/>
    <property type="match status" value="1"/>
</dbReference>
<accession>E6MK03</accession>
<dbReference type="InterPro" id="IPR001623">
    <property type="entry name" value="DnaJ_domain"/>
</dbReference>
<keyword evidence="5 13" id="KW-0479">Metal-binding</keyword>
<feature type="binding site" evidence="13">
    <location>
        <position position="198"/>
    </location>
    <ligand>
        <name>Zn(2+)</name>
        <dbReference type="ChEBI" id="CHEBI:29105"/>
        <label>2</label>
    </ligand>
</feature>
<comment type="function">
    <text evidence="13">Participates actively in the response to hyperosmotic and heat shock by preventing the aggregation of stress-denatured proteins and by disaggregating proteins, also in an autonomous, DnaK-independent fashion. Unfolded proteins bind initially to DnaJ; upon interaction with the DnaJ-bound protein, DnaK hydrolyzes its bound ATP, resulting in the formation of a stable complex. GrpE releases ADP from DnaK; ATP binding to DnaK triggers the release of the substrate protein, thus completing the reaction cycle. Several rounds of ATP-dependent interactions between DnaJ, DnaK and GrpE are required for fully efficient folding. Also involved, together with DnaK and GrpE, in the DNA replication of plasmids through activation of initiation proteins.</text>
</comment>
<feature type="binding site" evidence="13">
    <location>
        <position position="158"/>
    </location>
    <ligand>
        <name>Zn(2+)</name>
        <dbReference type="ChEBI" id="CHEBI:29105"/>
        <label>1</label>
    </ligand>
</feature>
<protein>
    <recommendedName>
        <fullName evidence="12 13">Chaperone protein DnaJ</fullName>
    </recommendedName>
</protein>
<dbReference type="PROSITE" id="PS00636">
    <property type="entry name" value="DNAJ_1"/>
    <property type="match status" value="1"/>
</dbReference>
<evidence type="ECO:0000256" key="5">
    <source>
        <dbReference type="ARBA" id="ARBA00022723"/>
    </source>
</evidence>
<evidence type="ECO:0000256" key="2">
    <source>
        <dbReference type="ARBA" id="ARBA00011738"/>
    </source>
</evidence>
<dbReference type="RefSeq" id="WP_006599760.1">
    <property type="nucleotide sequence ID" value="NZ_GL622359.1"/>
</dbReference>
<keyword evidence="4 13" id="KW-0235">DNA replication</keyword>
<feature type="binding site" evidence="13">
    <location>
        <position position="155"/>
    </location>
    <ligand>
        <name>Zn(2+)</name>
        <dbReference type="ChEBI" id="CHEBI:29105"/>
        <label>1</label>
    </ligand>
</feature>
<evidence type="ECO:0000256" key="8">
    <source>
        <dbReference type="ARBA" id="ARBA00022833"/>
    </source>
</evidence>
<dbReference type="SMART" id="SM00271">
    <property type="entry name" value="DnaJ"/>
    <property type="match status" value="1"/>
</dbReference>
<evidence type="ECO:0000256" key="1">
    <source>
        <dbReference type="ARBA" id="ARBA00004496"/>
    </source>
</evidence>
<evidence type="ECO:0000256" key="14">
    <source>
        <dbReference type="PROSITE-ProRule" id="PRU00546"/>
    </source>
</evidence>
<keyword evidence="6 13" id="KW-0677">Repeat</keyword>
<dbReference type="InterPro" id="IPR001305">
    <property type="entry name" value="HSP_DnaJ_Cys-rich_dom"/>
</dbReference>
<evidence type="ECO:0000256" key="15">
    <source>
        <dbReference type="SAM" id="MobiDB-lite"/>
    </source>
</evidence>
<feature type="repeat" description="CXXCXGXG motif" evidence="13">
    <location>
        <begin position="212"/>
        <end position="219"/>
    </location>
</feature>
<dbReference type="GO" id="GO:0031072">
    <property type="term" value="F:heat shock protein binding"/>
    <property type="evidence" value="ECO:0007669"/>
    <property type="project" value="InterPro"/>
</dbReference>
<dbReference type="GO" id="GO:0009408">
    <property type="term" value="P:response to heat"/>
    <property type="evidence" value="ECO:0007669"/>
    <property type="project" value="InterPro"/>
</dbReference>
<dbReference type="GO" id="GO:0005737">
    <property type="term" value="C:cytoplasm"/>
    <property type="evidence" value="ECO:0007669"/>
    <property type="project" value="UniProtKB-SubCell"/>
</dbReference>
<evidence type="ECO:0000313" key="18">
    <source>
        <dbReference type="EMBL" id="EFV00522.1"/>
    </source>
</evidence>
<dbReference type="SUPFAM" id="SSF49493">
    <property type="entry name" value="HSP40/DnaJ peptide-binding domain"/>
    <property type="match status" value="2"/>
</dbReference>
<dbReference type="CDD" id="cd10747">
    <property type="entry name" value="DnaJ_C"/>
    <property type="match status" value="1"/>
</dbReference>
<dbReference type="NCBIfam" id="NF008035">
    <property type="entry name" value="PRK10767.1"/>
    <property type="match status" value="1"/>
</dbReference>
<dbReference type="EMBL" id="AEQN01000033">
    <property type="protein sequence ID" value="EFV00522.1"/>
    <property type="molecule type" value="Genomic_DNA"/>
</dbReference>
<comment type="cofactor">
    <cofactor evidence="13">
        <name>Zn(2+)</name>
        <dbReference type="ChEBI" id="CHEBI:29105"/>
    </cofactor>
    <text evidence="13">Binds 2 Zn(2+) ions per monomer.</text>
</comment>
<evidence type="ECO:0000256" key="3">
    <source>
        <dbReference type="ARBA" id="ARBA00022490"/>
    </source>
</evidence>
<evidence type="ECO:0000256" key="11">
    <source>
        <dbReference type="ARBA" id="ARBA00061004"/>
    </source>
</evidence>
<feature type="binding site" evidence="13">
    <location>
        <position position="212"/>
    </location>
    <ligand>
        <name>Zn(2+)</name>
        <dbReference type="ChEBI" id="CHEBI:29105"/>
        <label>1</label>
    </ligand>
</feature>
<feature type="region of interest" description="Disordered" evidence="15">
    <location>
        <begin position="361"/>
        <end position="384"/>
    </location>
</feature>
<dbReference type="PANTHER" id="PTHR43096">
    <property type="entry name" value="DNAJ HOMOLOG 1, MITOCHONDRIAL-RELATED"/>
    <property type="match status" value="1"/>
</dbReference>
<dbReference type="GO" id="GO:0051082">
    <property type="term" value="F:unfolded protein binding"/>
    <property type="evidence" value="ECO:0007669"/>
    <property type="project" value="UniProtKB-UniRule"/>
</dbReference>
<comment type="domain">
    <text evidence="13">The J domain is necessary and sufficient to stimulate DnaK ATPase activity. Zinc center 1 plays an important role in the autonomous, DnaK-independent chaperone activity of DnaJ. Zinc center 2 is essential for interaction with DnaK and for DnaJ activity.</text>
</comment>
<evidence type="ECO:0000256" key="7">
    <source>
        <dbReference type="ARBA" id="ARBA00022771"/>
    </source>
</evidence>
<sequence>MSKEKRDYYEVLGVDKNASADDIKKAYRKLALKYHPDRNKGDKEAEEKFKEANEAYEVLSDDEKRRNYDQFGHAGVDGQGFGGFGGGAGFGGFEDIFSDIFGGGFGGFGGFGGSAGSARRGPSRGADMRINLHLSFKEAVFGTTKKIKIKRREACTHCHGTGAKDGSGVKTCDRCGGTGQVTMRRQTAFGMMAQTTVCDKCHGEGKIIEEPCDYCHGSGLEERERTIEIKIPAGVNNDSVLPLRGQGHAGANGGGKGDILVYMSIAADPLFSREGDDIYLDMPITFSQAALGGNVDVPLVDGTTKKIKIPEGTQTGKIFRMRGMGVPNVNGYGKGDQYVTVKIETPQKLNKHQRELLKKFDDSLESKNKQRGSSFWNKVKEAFQ</sequence>
<dbReference type="FunFam" id="2.10.230.10:FF:000002">
    <property type="entry name" value="Molecular chaperone DnaJ"/>
    <property type="match status" value="1"/>
</dbReference>
<dbReference type="GO" id="GO:0006260">
    <property type="term" value="P:DNA replication"/>
    <property type="evidence" value="ECO:0007669"/>
    <property type="project" value="UniProtKB-KW"/>
</dbReference>
<dbReference type="NCBIfam" id="TIGR02349">
    <property type="entry name" value="DnaJ_bact"/>
    <property type="match status" value="1"/>
</dbReference>
<dbReference type="GO" id="GO:0005524">
    <property type="term" value="F:ATP binding"/>
    <property type="evidence" value="ECO:0007669"/>
    <property type="project" value="InterPro"/>
</dbReference>
<keyword evidence="9 13" id="KW-0346">Stress response</keyword>
<organism evidence="18 19">
    <name type="scientific">Pseudoramibacter alactolyticus ATCC 23263</name>
    <dbReference type="NCBI Taxonomy" id="887929"/>
    <lineage>
        <taxon>Bacteria</taxon>
        <taxon>Bacillati</taxon>
        <taxon>Bacillota</taxon>
        <taxon>Clostridia</taxon>
        <taxon>Eubacteriales</taxon>
        <taxon>Eubacteriaceae</taxon>
        <taxon>Pseudoramibacter</taxon>
    </lineage>
</organism>